<name>A9WJP7_CHLAA</name>
<dbReference type="HOGENOM" id="CLU_1913344_0_0_0"/>
<dbReference type="EMBL" id="CP000909">
    <property type="protein sequence ID" value="ABY36513.1"/>
    <property type="molecule type" value="Genomic_DNA"/>
</dbReference>
<dbReference type="KEGG" id="cau:Caur_3326"/>
<accession>A9WJP7</accession>
<dbReference type="PATRIC" id="fig|324602.8.peg.3745"/>
<protein>
    <submittedName>
        <fullName evidence="1">Uncharacterized protein</fullName>
    </submittedName>
</protein>
<dbReference type="STRING" id="324602.Caur_3326"/>
<organism evidence="1 2">
    <name type="scientific">Chloroflexus aurantiacus (strain ATCC 29366 / DSM 635 / J-10-fl)</name>
    <dbReference type="NCBI Taxonomy" id="324602"/>
    <lineage>
        <taxon>Bacteria</taxon>
        <taxon>Bacillati</taxon>
        <taxon>Chloroflexota</taxon>
        <taxon>Chloroflexia</taxon>
        <taxon>Chloroflexales</taxon>
        <taxon>Chloroflexineae</taxon>
        <taxon>Chloroflexaceae</taxon>
        <taxon>Chloroflexus</taxon>
    </lineage>
</organism>
<proteinExistence type="predicted"/>
<sequence length="132" mass="15106">MSNPAQHIIRYAARQVPALDAISVITAFTETLKIIQAEETKRAQIAAQRDVLIEALEIEREVMLAYFEQRFAERRQALDRFFLLLDYGVTHHDTASIDAALTGILGIIQDNPLRDFETFKKCMARPDFIIEL</sequence>
<gene>
    <name evidence="1" type="ordered locus">Caur_3326</name>
</gene>
<dbReference type="RefSeq" id="WP_012259166.1">
    <property type="nucleotide sequence ID" value="NC_010175.1"/>
</dbReference>
<evidence type="ECO:0000313" key="2">
    <source>
        <dbReference type="Proteomes" id="UP000002008"/>
    </source>
</evidence>
<dbReference type="Proteomes" id="UP000002008">
    <property type="component" value="Chromosome"/>
</dbReference>
<dbReference type="AlphaFoldDB" id="A9WJP7"/>
<keyword evidence="2" id="KW-1185">Reference proteome</keyword>
<evidence type="ECO:0000313" key="1">
    <source>
        <dbReference type="EMBL" id="ABY36513.1"/>
    </source>
</evidence>
<dbReference type="InParanoid" id="A9WJP7"/>
<reference evidence="2" key="1">
    <citation type="journal article" date="2011" name="BMC Genomics">
        <title>Complete genome sequence of the filamentous anoxygenic phototrophic bacterium Chloroflexus aurantiacus.</title>
        <authorList>
            <person name="Tang K.H."/>
            <person name="Barry K."/>
            <person name="Chertkov O."/>
            <person name="Dalin E."/>
            <person name="Han C.S."/>
            <person name="Hauser L.J."/>
            <person name="Honchak B.M."/>
            <person name="Karbach L.E."/>
            <person name="Land M.L."/>
            <person name="Lapidus A."/>
            <person name="Larimer F.W."/>
            <person name="Mikhailova N."/>
            <person name="Pitluck S."/>
            <person name="Pierson B.K."/>
            <person name="Blankenship R.E."/>
        </authorList>
    </citation>
    <scope>NUCLEOTIDE SEQUENCE [LARGE SCALE GENOMIC DNA]</scope>
    <source>
        <strain evidence="2">ATCC 29366 / DSM 635 / J-10-fl</strain>
    </source>
</reference>
<dbReference type="EnsemblBacteria" id="ABY36513">
    <property type="protein sequence ID" value="ABY36513"/>
    <property type="gene ID" value="Caur_3326"/>
</dbReference>